<dbReference type="Pfam" id="PF00168">
    <property type="entry name" value="C2"/>
    <property type="match status" value="2"/>
</dbReference>
<sequence length="655" mass="72431">MYSAYPSPTPDAPQTNVELRIECFDLPDLDTFSKSDPRVFVYLQQGQNWIEIGKTETIWNNLSPRFATPIVLPYKFETVQRLRFLVVDIDSPDENDPTKHDFLGYIETTLATLVANGKRQPFEQPLSGQPPPGQVGFNPVGAGRRGSIRRADKKLPPASPMLAPSVPPRPSGSGRLSRNGSLMNQPPPSPISPNGAAGGYPGLARSGTVTSTISAAPSHRSQSSLTDTVTNSLRNLNLVPRGRGAPRIRVLVEELKEQGANEFVLLRCSGQGLDKKDLFGKSDPFLLVEKRRDDGEWVPVHRTPEIRKTLNPNWPPFRLPLSLLNNNTPTRPLRWSVWDWNASGKEDFIGSVEAPMTRVRAGEQLYLINEAKRAKKGSKYVNSGVLVFVEVGREVEWSFFDFVSRGCEVALAVAVDFTQSNGDPRLPTSLHYRNPSDPGALNEYQRAITAVGTVLEPYDSDKMFPVYGFGARIQVQNGPPMVSHLFPLNLNYENPIVSGVGGMMAAYGTSLRSVELWGPTNFAPVITETTRWANGGWTPGSQTLDRYSILLIITDGAITDMPDTVDAVVEASRAPLSIIIVGVGGADFTSMRELDADERPLEDGKGRKMERDCVQFVPFRQFQHDFTRLSSETLAEVPRQFTEWCKPRGVRPIDT</sequence>
<dbReference type="InterPro" id="IPR036465">
    <property type="entry name" value="vWFA_dom_sf"/>
</dbReference>
<evidence type="ECO:0000256" key="3">
    <source>
        <dbReference type="SAM" id="MobiDB-lite"/>
    </source>
</evidence>
<dbReference type="OrthoDB" id="5855668at2759"/>
<evidence type="ECO:0000313" key="6">
    <source>
        <dbReference type="Proteomes" id="UP000070544"/>
    </source>
</evidence>
<keyword evidence="6" id="KW-1185">Reference proteome</keyword>
<evidence type="ECO:0000259" key="4">
    <source>
        <dbReference type="PROSITE" id="PS50004"/>
    </source>
</evidence>
<dbReference type="CDD" id="cd04047">
    <property type="entry name" value="C2B_Copine"/>
    <property type="match status" value="1"/>
</dbReference>
<accession>A0A139ASA4</accession>
<dbReference type="PROSITE" id="PS50004">
    <property type="entry name" value="C2"/>
    <property type="match status" value="2"/>
</dbReference>
<dbReference type="SUPFAM" id="SSF49562">
    <property type="entry name" value="C2 domain (Calcium/lipid-binding domain, CaLB)"/>
    <property type="match status" value="2"/>
</dbReference>
<dbReference type="GO" id="GO:0071277">
    <property type="term" value="P:cellular response to calcium ion"/>
    <property type="evidence" value="ECO:0007669"/>
    <property type="project" value="TreeGrafter"/>
</dbReference>
<dbReference type="GO" id="GO:0005886">
    <property type="term" value="C:plasma membrane"/>
    <property type="evidence" value="ECO:0007669"/>
    <property type="project" value="TreeGrafter"/>
</dbReference>
<dbReference type="AlphaFoldDB" id="A0A139ASA4"/>
<dbReference type="SMART" id="SM00327">
    <property type="entry name" value="VWA"/>
    <property type="match status" value="1"/>
</dbReference>
<dbReference type="STRING" id="1344416.A0A139ASA4"/>
<evidence type="ECO:0000256" key="2">
    <source>
        <dbReference type="ARBA" id="ARBA00022737"/>
    </source>
</evidence>
<evidence type="ECO:0000313" key="5">
    <source>
        <dbReference type="EMBL" id="KXS19628.1"/>
    </source>
</evidence>
<dbReference type="InterPro" id="IPR002035">
    <property type="entry name" value="VWF_A"/>
</dbReference>
<dbReference type="PANTHER" id="PTHR10857:SF106">
    <property type="entry name" value="C2 DOMAIN-CONTAINING PROTEIN"/>
    <property type="match status" value="1"/>
</dbReference>
<name>A0A139ASA4_GONPJ</name>
<comment type="similarity">
    <text evidence="1">Belongs to the copine family.</text>
</comment>
<dbReference type="Pfam" id="PF07002">
    <property type="entry name" value="Copine"/>
    <property type="match status" value="1"/>
</dbReference>
<feature type="domain" description="C2" evidence="4">
    <location>
        <begin position="244"/>
        <end position="369"/>
    </location>
</feature>
<dbReference type="Gene3D" id="2.60.40.150">
    <property type="entry name" value="C2 domain"/>
    <property type="match status" value="2"/>
</dbReference>
<feature type="compositionally biased region" description="Low complexity" evidence="3">
    <location>
        <begin position="171"/>
        <end position="181"/>
    </location>
</feature>
<dbReference type="InterPro" id="IPR010734">
    <property type="entry name" value="Copine_C"/>
</dbReference>
<dbReference type="PANTHER" id="PTHR10857">
    <property type="entry name" value="COPINE"/>
    <property type="match status" value="1"/>
</dbReference>
<dbReference type="CDD" id="cd04048">
    <property type="entry name" value="C2A_Copine"/>
    <property type="match status" value="1"/>
</dbReference>
<dbReference type="InterPro" id="IPR000008">
    <property type="entry name" value="C2_dom"/>
</dbReference>
<dbReference type="InterPro" id="IPR045052">
    <property type="entry name" value="Copine"/>
</dbReference>
<reference evidence="5 6" key="1">
    <citation type="journal article" date="2015" name="Genome Biol. Evol.">
        <title>Phylogenomic analyses indicate that early fungi evolved digesting cell walls of algal ancestors of land plants.</title>
        <authorList>
            <person name="Chang Y."/>
            <person name="Wang S."/>
            <person name="Sekimoto S."/>
            <person name="Aerts A.L."/>
            <person name="Choi C."/>
            <person name="Clum A."/>
            <person name="LaButti K.M."/>
            <person name="Lindquist E.A."/>
            <person name="Yee Ngan C."/>
            <person name="Ohm R.A."/>
            <person name="Salamov A.A."/>
            <person name="Grigoriev I.V."/>
            <person name="Spatafora J.W."/>
            <person name="Berbee M.L."/>
        </authorList>
    </citation>
    <scope>NUCLEOTIDE SEQUENCE [LARGE SCALE GENOMIC DNA]</scope>
    <source>
        <strain evidence="5 6">JEL478</strain>
    </source>
</reference>
<dbReference type="GO" id="GO:0005544">
    <property type="term" value="F:calcium-dependent phospholipid binding"/>
    <property type="evidence" value="ECO:0007669"/>
    <property type="project" value="InterPro"/>
</dbReference>
<dbReference type="Proteomes" id="UP000070544">
    <property type="component" value="Unassembled WGS sequence"/>
</dbReference>
<feature type="domain" description="C2" evidence="4">
    <location>
        <begin position="1"/>
        <end position="126"/>
    </location>
</feature>
<dbReference type="SMART" id="SM00239">
    <property type="entry name" value="C2"/>
    <property type="match status" value="2"/>
</dbReference>
<protein>
    <submittedName>
        <fullName evidence="5">Copine-domain-containing protein</fullName>
    </submittedName>
</protein>
<gene>
    <name evidence="5" type="ORF">M427DRAFT_454733</name>
</gene>
<proteinExistence type="inferred from homology"/>
<dbReference type="InterPro" id="IPR037768">
    <property type="entry name" value="C2B_Copine"/>
</dbReference>
<dbReference type="InterPro" id="IPR035892">
    <property type="entry name" value="C2_domain_sf"/>
</dbReference>
<dbReference type="SUPFAM" id="SSF53300">
    <property type="entry name" value="vWA-like"/>
    <property type="match status" value="1"/>
</dbReference>
<feature type="region of interest" description="Disordered" evidence="3">
    <location>
        <begin position="121"/>
        <end position="205"/>
    </location>
</feature>
<dbReference type="EMBL" id="KQ965738">
    <property type="protein sequence ID" value="KXS19628.1"/>
    <property type="molecule type" value="Genomic_DNA"/>
</dbReference>
<keyword evidence="2" id="KW-0677">Repeat</keyword>
<evidence type="ECO:0000256" key="1">
    <source>
        <dbReference type="ARBA" id="ARBA00009048"/>
    </source>
</evidence>
<organism evidence="5 6">
    <name type="scientific">Gonapodya prolifera (strain JEL478)</name>
    <name type="common">Monoblepharis prolifera</name>
    <dbReference type="NCBI Taxonomy" id="1344416"/>
    <lineage>
        <taxon>Eukaryota</taxon>
        <taxon>Fungi</taxon>
        <taxon>Fungi incertae sedis</taxon>
        <taxon>Chytridiomycota</taxon>
        <taxon>Chytridiomycota incertae sedis</taxon>
        <taxon>Monoblepharidomycetes</taxon>
        <taxon>Monoblepharidales</taxon>
        <taxon>Gonapodyaceae</taxon>
        <taxon>Gonapodya</taxon>
    </lineage>
</organism>